<dbReference type="Pfam" id="PF00106">
    <property type="entry name" value="adh_short"/>
    <property type="match status" value="1"/>
</dbReference>
<name>A0A7Y9S2C4_9ACTN</name>
<accession>A0A7Y9S2C4</accession>
<dbReference type="Pfam" id="PF13561">
    <property type="entry name" value="adh_short_C2"/>
    <property type="match status" value="1"/>
</dbReference>
<dbReference type="PANTHER" id="PTHR43658:SF8">
    <property type="entry name" value="17-BETA-HYDROXYSTEROID DEHYDROGENASE 14-RELATED"/>
    <property type="match status" value="1"/>
</dbReference>
<sequence length="291" mass="29758">MKTYTVTGAASGIGAATTALLREQGHRVITIDRRDADVVADLSTAAGRADAVAAVREQTDELHGVVACAGLAGISGSDSQLLVSVNYFGAVEVVAGLRDLMAATEGGAAVVFLSSNSTTCQPGWSAPLAKACLKGDEQAARALAAKVPAVMAYPATKAAVAWWARREGVRRDWAGSGIRINAIAPGLIATPMTDEVRGDPVFGKFADTYPTALRRPGRPDEVASLIAFLLSDAASLIVGAVVTIDGGTDAIKNPRRPRGLATGRVASKVAGVALGSVATAYSKFGKRTPAS</sequence>
<evidence type="ECO:0000256" key="1">
    <source>
        <dbReference type="ARBA" id="ARBA00023002"/>
    </source>
</evidence>
<dbReference type="RefSeq" id="WP_179502282.1">
    <property type="nucleotide sequence ID" value="NZ_JACCAA010000001.1"/>
</dbReference>
<proteinExistence type="predicted"/>
<reference evidence="2 3" key="1">
    <citation type="submission" date="2020-07" db="EMBL/GenBank/DDBJ databases">
        <title>Sequencing the genomes of 1000 actinobacteria strains.</title>
        <authorList>
            <person name="Klenk H.-P."/>
        </authorList>
    </citation>
    <scope>NUCLEOTIDE SEQUENCE [LARGE SCALE GENOMIC DNA]</scope>
    <source>
        <strain evidence="2 3">DSM 23819</strain>
    </source>
</reference>
<protein>
    <submittedName>
        <fullName evidence="2">NAD(P)-dependent dehydrogenase (Short-subunit alcohol dehydrogenase family)</fullName>
    </submittedName>
</protein>
<organism evidence="2 3">
    <name type="scientific">Nocardioides daedukensis</name>
    <dbReference type="NCBI Taxonomy" id="634462"/>
    <lineage>
        <taxon>Bacteria</taxon>
        <taxon>Bacillati</taxon>
        <taxon>Actinomycetota</taxon>
        <taxon>Actinomycetes</taxon>
        <taxon>Propionibacteriales</taxon>
        <taxon>Nocardioidaceae</taxon>
        <taxon>Nocardioides</taxon>
    </lineage>
</organism>
<gene>
    <name evidence="2" type="ORF">BJ980_002130</name>
</gene>
<evidence type="ECO:0000313" key="2">
    <source>
        <dbReference type="EMBL" id="NYG59207.1"/>
    </source>
</evidence>
<dbReference type="GO" id="GO:0016491">
    <property type="term" value="F:oxidoreductase activity"/>
    <property type="evidence" value="ECO:0007669"/>
    <property type="project" value="UniProtKB-KW"/>
</dbReference>
<dbReference type="PRINTS" id="PR00081">
    <property type="entry name" value="GDHRDH"/>
</dbReference>
<dbReference type="SUPFAM" id="SSF51735">
    <property type="entry name" value="NAD(P)-binding Rossmann-fold domains"/>
    <property type="match status" value="1"/>
</dbReference>
<dbReference type="Gene3D" id="3.40.50.720">
    <property type="entry name" value="NAD(P)-binding Rossmann-like Domain"/>
    <property type="match status" value="1"/>
</dbReference>
<evidence type="ECO:0000313" key="3">
    <source>
        <dbReference type="Proteomes" id="UP000540656"/>
    </source>
</evidence>
<dbReference type="InterPro" id="IPR036291">
    <property type="entry name" value="NAD(P)-bd_dom_sf"/>
</dbReference>
<comment type="caution">
    <text evidence="2">The sequence shown here is derived from an EMBL/GenBank/DDBJ whole genome shotgun (WGS) entry which is preliminary data.</text>
</comment>
<keyword evidence="3" id="KW-1185">Reference proteome</keyword>
<dbReference type="Proteomes" id="UP000540656">
    <property type="component" value="Unassembled WGS sequence"/>
</dbReference>
<dbReference type="EMBL" id="JACCAA010000001">
    <property type="protein sequence ID" value="NYG59207.1"/>
    <property type="molecule type" value="Genomic_DNA"/>
</dbReference>
<keyword evidence="1" id="KW-0560">Oxidoreductase</keyword>
<dbReference type="InterPro" id="IPR002347">
    <property type="entry name" value="SDR_fam"/>
</dbReference>
<dbReference type="AlphaFoldDB" id="A0A7Y9S2C4"/>
<dbReference type="PANTHER" id="PTHR43658">
    <property type="entry name" value="SHORT-CHAIN DEHYDROGENASE/REDUCTASE"/>
    <property type="match status" value="1"/>
</dbReference>